<sequence length="361" mass="39560">MNTFSGGVFPLLFLYGLTGMFFSEVLVWNAKQMAEAVSTQGPAAFPVLFFAVYFVYFLLLAAFLDIAARHGARRPGELLLLGSLFGIVNEAIFAPVIFAPNVVGVNLLVLAFTSLAWHPFFCFYINVKAVRYLFGGENSLLSGRPIRASEAAAAFAAGFLWYSMLFMPWCASNFPNGMPLYLRLAGFLFPALIFAFARFAFNNPPREITGAGLLSRTQFAACIGALSFFALFKFKTLTAAGNARAAVFLLLLGAFYWLLFTASVGSRKCEVERSSLRESLKIKTLPRFAPFVKLWLIVGASFAACETLSRTPPFAFYSFILSRIIILSALIFAVSLPACALFAALRDRKKARGIAANNISN</sequence>
<feature type="transmembrane region" description="Helical" evidence="1">
    <location>
        <begin position="43"/>
        <end position="66"/>
    </location>
</feature>
<feature type="transmembrane region" description="Helical" evidence="1">
    <location>
        <begin position="105"/>
        <end position="127"/>
    </location>
</feature>
<protein>
    <submittedName>
        <fullName evidence="2">Uncharacterized protein</fullName>
    </submittedName>
</protein>
<accession>A0A1F7WZT6</accession>
<dbReference type="AlphaFoldDB" id="A0A1F7WZT6"/>
<name>A0A1F7WZT6_9BACT</name>
<keyword evidence="1" id="KW-0472">Membrane</keyword>
<feature type="transmembrane region" description="Helical" evidence="1">
    <location>
        <begin position="12"/>
        <end position="31"/>
    </location>
</feature>
<dbReference type="EMBL" id="MGFH01000020">
    <property type="protein sequence ID" value="OGM08261.1"/>
    <property type="molecule type" value="Genomic_DNA"/>
</dbReference>
<feature type="transmembrane region" description="Helical" evidence="1">
    <location>
        <begin position="285"/>
        <end position="304"/>
    </location>
</feature>
<feature type="transmembrane region" description="Helical" evidence="1">
    <location>
        <begin position="244"/>
        <end position="264"/>
    </location>
</feature>
<reference evidence="2 3" key="1">
    <citation type="journal article" date="2016" name="Nat. Commun.">
        <title>Thousands of microbial genomes shed light on interconnected biogeochemical processes in an aquifer system.</title>
        <authorList>
            <person name="Anantharaman K."/>
            <person name="Brown C.T."/>
            <person name="Hug L.A."/>
            <person name="Sharon I."/>
            <person name="Castelle C.J."/>
            <person name="Probst A.J."/>
            <person name="Thomas B.C."/>
            <person name="Singh A."/>
            <person name="Wilkins M.J."/>
            <person name="Karaoz U."/>
            <person name="Brodie E.L."/>
            <person name="Williams K.H."/>
            <person name="Hubbard S.S."/>
            <person name="Banfield J.F."/>
        </authorList>
    </citation>
    <scope>NUCLEOTIDE SEQUENCE [LARGE SCALE GENOMIC DNA]</scope>
</reference>
<feature type="transmembrane region" description="Helical" evidence="1">
    <location>
        <begin position="213"/>
        <end position="232"/>
    </location>
</feature>
<keyword evidence="1" id="KW-0812">Transmembrane</keyword>
<proteinExistence type="predicted"/>
<evidence type="ECO:0000313" key="3">
    <source>
        <dbReference type="Proteomes" id="UP000178735"/>
    </source>
</evidence>
<dbReference type="STRING" id="1817813.A2008_09675"/>
<evidence type="ECO:0000313" key="2">
    <source>
        <dbReference type="EMBL" id="OGM08261.1"/>
    </source>
</evidence>
<dbReference type="Proteomes" id="UP000178735">
    <property type="component" value="Unassembled WGS sequence"/>
</dbReference>
<feature type="transmembrane region" description="Helical" evidence="1">
    <location>
        <begin position="148"/>
        <end position="169"/>
    </location>
</feature>
<feature type="transmembrane region" description="Helical" evidence="1">
    <location>
        <begin position="324"/>
        <end position="345"/>
    </location>
</feature>
<feature type="transmembrane region" description="Helical" evidence="1">
    <location>
        <begin position="181"/>
        <end position="201"/>
    </location>
</feature>
<organism evidence="2 3">
    <name type="scientific">Candidatus Wallbacteria bacterium GWC2_49_35</name>
    <dbReference type="NCBI Taxonomy" id="1817813"/>
    <lineage>
        <taxon>Bacteria</taxon>
        <taxon>Candidatus Walliibacteriota</taxon>
    </lineage>
</organism>
<evidence type="ECO:0000256" key="1">
    <source>
        <dbReference type="SAM" id="Phobius"/>
    </source>
</evidence>
<gene>
    <name evidence="2" type="ORF">A2008_09675</name>
</gene>
<comment type="caution">
    <text evidence="2">The sequence shown here is derived from an EMBL/GenBank/DDBJ whole genome shotgun (WGS) entry which is preliminary data.</text>
</comment>
<feature type="transmembrane region" description="Helical" evidence="1">
    <location>
        <begin position="78"/>
        <end position="99"/>
    </location>
</feature>
<keyword evidence="1" id="KW-1133">Transmembrane helix</keyword>